<evidence type="ECO:0000256" key="1">
    <source>
        <dbReference type="ARBA" id="ARBA00009986"/>
    </source>
</evidence>
<reference evidence="6 7" key="1">
    <citation type="journal article" date="2014" name="Genome Announc.">
        <title>Draft Genome Sequence of the Boron-Tolerant and Moderately Halotolerant Bacterium Gracilibacillus boraciitolerans JCM 21714T.</title>
        <authorList>
            <person name="Ahmed I."/>
            <person name="Oshima K."/>
            <person name="Suda W."/>
            <person name="Kitamura K."/>
            <person name="Iida T."/>
            <person name="Ohmori Y."/>
            <person name="Fujiwara T."/>
            <person name="Hattori M."/>
            <person name="Ohkuma M."/>
        </authorList>
    </citation>
    <scope>NUCLEOTIDE SEQUENCE [LARGE SCALE GENOMIC DNA]</scope>
    <source>
        <strain evidence="6 7">JCM 21714</strain>
    </source>
</reference>
<evidence type="ECO:0000313" key="7">
    <source>
        <dbReference type="Proteomes" id="UP000019102"/>
    </source>
</evidence>
<dbReference type="InterPro" id="IPR016163">
    <property type="entry name" value="Ald_DH_C"/>
</dbReference>
<feature type="active site" evidence="3">
    <location>
        <position position="117"/>
    </location>
</feature>
<sequence length="371" mass="41229">MEVIERTSNPYGSVLIISPWNYPLQLSLMPAISAIAAGNCCVIKPSEYTPATSELLEKVVNQTFSSDQLVVVTGDAQMSKRLTILPFDLIFFTGSQQTGKAVLQQVSQQLTPPVILELGGKNPCIMDETGFSTAAIQEIVWGGKFLNAGQTCIAPDSLFVHVTIYEKVLSEISKSLLAFYGAHPADSDDYARICHRSHFQKLIDFMKQGDIWYGGEYDEDTLFIAPTVITDIEQGSSIMREEIFGPLLPVIPYTDLQSLLSENEIQRDALTAYMFSTNKSNIQIYKQHMRSTCVSVNQVIHHAANPHVAFGGIGGASGHSSYHGKAGFKACSYNRTNYRAFHYLHVPDKYPPYSDKDMNVVKKFENGLYKR</sequence>
<evidence type="ECO:0000256" key="3">
    <source>
        <dbReference type="PROSITE-ProRule" id="PRU10007"/>
    </source>
</evidence>
<proteinExistence type="inferred from homology"/>
<dbReference type="PANTHER" id="PTHR43570:SF16">
    <property type="entry name" value="ALDEHYDE DEHYDROGENASE TYPE III, ISOFORM Q"/>
    <property type="match status" value="1"/>
</dbReference>
<dbReference type="GO" id="GO:0006081">
    <property type="term" value="P:aldehyde metabolic process"/>
    <property type="evidence" value="ECO:0007669"/>
    <property type="project" value="InterPro"/>
</dbReference>
<dbReference type="STRING" id="1298598.JCM21714_1941"/>
<evidence type="ECO:0000259" key="5">
    <source>
        <dbReference type="Pfam" id="PF00171"/>
    </source>
</evidence>
<dbReference type="InterPro" id="IPR016160">
    <property type="entry name" value="Ald_DH_CS_CYS"/>
</dbReference>
<comment type="caution">
    <text evidence="6">The sequence shown here is derived from an EMBL/GenBank/DDBJ whole genome shotgun (WGS) entry which is preliminary data.</text>
</comment>
<comment type="similarity">
    <text evidence="1 4">Belongs to the aldehyde dehydrogenase family.</text>
</comment>
<accession>W4VJE4</accession>
<dbReference type="Gene3D" id="3.40.309.10">
    <property type="entry name" value="Aldehyde Dehydrogenase, Chain A, domain 2"/>
    <property type="match status" value="1"/>
</dbReference>
<organism evidence="6 7">
    <name type="scientific">Gracilibacillus boraciitolerans JCM 21714</name>
    <dbReference type="NCBI Taxonomy" id="1298598"/>
    <lineage>
        <taxon>Bacteria</taxon>
        <taxon>Bacillati</taxon>
        <taxon>Bacillota</taxon>
        <taxon>Bacilli</taxon>
        <taxon>Bacillales</taxon>
        <taxon>Bacillaceae</taxon>
        <taxon>Gracilibacillus</taxon>
    </lineage>
</organism>
<dbReference type="Gene3D" id="3.40.605.10">
    <property type="entry name" value="Aldehyde Dehydrogenase, Chain A, domain 1"/>
    <property type="match status" value="1"/>
</dbReference>
<dbReference type="PROSITE" id="PS00687">
    <property type="entry name" value="ALDEHYDE_DEHYDR_GLU"/>
    <property type="match status" value="1"/>
</dbReference>
<dbReference type="InterPro" id="IPR012394">
    <property type="entry name" value="Aldehyde_DH_NAD(P)"/>
</dbReference>
<dbReference type="GO" id="GO:0004029">
    <property type="term" value="F:aldehyde dehydrogenase (NAD+) activity"/>
    <property type="evidence" value="ECO:0007669"/>
    <property type="project" value="TreeGrafter"/>
</dbReference>
<dbReference type="InterPro" id="IPR015590">
    <property type="entry name" value="Aldehyde_DH_dom"/>
</dbReference>
<evidence type="ECO:0000256" key="4">
    <source>
        <dbReference type="RuleBase" id="RU003345"/>
    </source>
</evidence>
<dbReference type="SUPFAM" id="SSF53720">
    <property type="entry name" value="ALDH-like"/>
    <property type="match status" value="1"/>
</dbReference>
<keyword evidence="2 4" id="KW-0560">Oxidoreductase</keyword>
<dbReference type="eggNOG" id="COG1012">
    <property type="taxonomic scope" value="Bacteria"/>
</dbReference>
<dbReference type="AlphaFoldDB" id="W4VJE4"/>
<gene>
    <name evidence="6" type="ORF">JCM21714_1941</name>
</gene>
<dbReference type="InterPro" id="IPR016161">
    <property type="entry name" value="Ald_DH/histidinol_DH"/>
</dbReference>
<dbReference type="PANTHER" id="PTHR43570">
    <property type="entry name" value="ALDEHYDE DEHYDROGENASE"/>
    <property type="match status" value="1"/>
</dbReference>
<dbReference type="Proteomes" id="UP000019102">
    <property type="component" value="Unassembled WGS sequence"/>
</dbReference>
<dbReference type="InterPro" id="IPR016162">
    <property type="entry name" value="Ald_DH_N"/>
</dbReference>
<name>W4VJE4_9BACI</name>
<keyword evidence="7" id="KW-1185">Reference proteome</keyword>
<dbReference type="Pfam" id="PF00171">
    <property type="entry name" value="Aldedh"/>
    <property type="match status" value="1"/>
</dbReference>
<feature type="domain" description="Aldehyde dehydrogenase" evidence="5">
    <location>
        <begin position="7"/>
        <end position="333"/>
    </location>
</feature>
<evidence type="ECO:0000313" key="6">
    <source>
        <dbReference type="EMBL" id="GAE92918.1"/>
    </source>
</evidence>
<dbReference type="InterPro" id="IPR029510">
    <property type="entry name" value="Ald_DH_CS_GLU"/>
</dbReference>
<dbReference type="PROSITE" id="PS00070">
    <property type="entry name" value="ALDEHYDE_DEHYDR_CYS"/>
    <property type="match status" value="1"/>
</dbReference>
<evidence type="ECO:0000256" key="2">
    <source>
        <dbReference type="ARBA" id="ARBA00023002"/>
    </source>
</evidence>
<protein>
    <submittedName>
        <fullName evidence="6">Aldehyde dehydrogenase</fullName>
    </submittedName>
</protein>
<dbReference type="GO" id="GO:0005737">
    <property type="term" value="C:cytoplasm"/>
    <property type="evidence" value="ECO:0007669"/>
    <property type="project" value="TreeGrafter"/>
</dbReference>
<dbReference type="EMBL" id="BAVS01000008">
    <property type="protein sequence ID" value="GAE92918.1"/>
    <property type="molecule type" value="Genomic_DNA"/>
</dbReference>